<dbReference type="Pfam" id="PF00294">
    <property type="entry name" value="PfkB"/>
    <property type="match status" value="1"/>
</dbReference>
<feature type="non-terminal residue" evidence="4">
    <location>
        <position position="238"/>
    </location>
</feature>
<accession>A0A845H055</accession>
<evidence type="ECO:0000259" key="3">
    <source>
        <dbReference type="Pfam" id="PF00294"/>
    </source>
</evidence>
<organism evidence="4 5">
    <name type="scientific">Duganella vulcania</name>
    <dbReference type="NCBI Taxonomy" id="2692166"/>
    <lineage>
        <taxon>Bacteria</taxon>
        <taxon>Pseudomonadati</taxon>
        <taxon>Pseudomonadota</taxon>
        <taxon>Betaproteobacteria</taxon>
        <taxon>Burkholderiales</taxon>
        <taxon>Oxalobacteraceae</taxon>
        <taxon>Telluria group</taxon>
        <taxon>Duganella</taxon>
    </lineage>
</organism>
<sequence>MPDLFTFPQRRRYDLLAFGDPTIDLLFRVQRAPLADQKVLGRRLPLSPGGTVANVACAAGLLGRPTLAYGRIAADADGAFLRREYERCGVATGQLRVIEGATSPTALILIEADGEKALVYAPMPGRTLDEVSLAGALAQSRLLYAMPYDMAELRDMRHLARAAGVPLAIDIEAAMAPDLDHLRQLLSLCDLAFMNDSSYRAIVGAAPDRDGLAGLLAHGARMLVVTCGARGALAALPG</sequence>
<keyword evidence="2" id="KW-0418">Kinase</keyword>
<name>A0A845H055_9BURK</name>
<dbReference type="PANTHER" id="PTHR10584:SF166">
    <property type="entry name" value="RIBOKINASE"/>
    <property type="match status" value="1"/>
</dbReference>
<dbReference type="GO" id="GO:0006796">
    <property type="term" value="P:phosphate-containing compound metabolic process"/>
    <property type="evidence" value="ECO:0007669"/>
    <property type="project" value="UniProtKB-ARBA"/>
</dbReference>
<dbReference type="Gene3D" id="3.40.1190.20">
    <property type="match status" value="1"/>
</dbReference>
<evidence type="ECO:0000256" key="2">
    <source>
        <dbReference type="ARBA" id="ARBA00022777"/>
    </source>
</evidence>
<dbReference type="PRINTS" id="PR00990">
    <property type="entry name" value="RIBOKINASE"/>
</dbReference>
<protein>
    <recommendedName>
        <fullName evidence="3">Carbohydrate kinase PfkB domain-containing protein</fullName>
    </recommendedName>
</protein>
<dbReference type="Proteomes" id="UP000447355">
    <property type="component" value="Unassembled WGS sequence"/>
</dbReference>
<dbReference type="EMBL" id="WWCX01000177">
    <property type="protein sequence ID" value="MYM98980.1"/>
    <property type="molecule type" value="Genomic_DNA"/>
</dbReference>
<evidence type="ECO:0000256" key="1">
    <source>
        <dbReference type="ARBA" id="ARBA00022679"/>
    </source>
</evidence>
<dbReference type="InterPro" id="IPR002139">
    <property type="entry name" value="Ribo/fructo_kinase"/>
</dbReference>
<reference evidence="4" key="1">
    <citation type="submission" date="2019-12" db="EMBL/GenBank/DDBJ databases">
        <title>Novel species isolated from a subtropical stream in China.</title>
        <authorList>
            <person name="Lu H."/>
        </authorList>
    </citation>
    <scope>NUCLEOTIDE SEQUENCE [LARGE SCALE GENOMIC DNA]</scope>
    <source>
        <strain evidence="4">FT81W</strain>
    </source>
</reference>
<evidence type="ECO:0000313" key="5">
    <source>
        <dbReference type="Proteomes" id="UP000447355"/>
    </source>
</evidence>
<feature type="domain" description="Carbohydrate kinase PfkB" evidence="3">
    <location>
        <begin position="15"/>
        <end position="234"/>
    </location>
</feature>
<dbReference type="GO" id="GO:0016301">
    <property type="term" value="F:kinase activity"/>
    <property type="evidence" value="ECO:0007669"/>
    <property type="project" value="UniProtKB-KW"/>
</dbReference>
<comment type="caution">
    <text evidence="4">The sequence shown here is derived from an EMBL/GenBank/DDBJ whole genome shotgun (WGS) entry which is preliminary data.</text>
</comment>
<proteinExistence type="predicted"/>
<dbReference type="InterPro" id="IPR029056">
    <property type="entry name" value="Ribokinase-like"/>
</dbReference>
<evidence type="ECO:0000313" key="4">
    <source>
        <dbReference type="EMBL" id="MYM98980.1"/>
    </source>
</evidence>
<dbReference type="AlphaFoldDB" id="A0A845H055"/>
<keyword evidence="1" id="KW-0808">Transferase</keyword>
<dbReference type="InterPro" id="IPR011611">
    <property type="entry name" value="PfkB_dom"/>
</dbReference>
<dbReference type="PANTHER" id="PTHR10584">
    <property type="entry name" value="SUGAR KINASE"/>
    <property type="match status" value="1"/>
</dbReference>
<dbReference type="SUPFAM" id="SSF53613">
    <property type="entry name" value="Ribokinase-like"/>
    <property type="match status" value="1"/>
</dbReference>
<gene>
    <name evidence="4" type="ORF">GTP90_34570</name>
</gene>
<dbReference type="RefSeq" id="WP_161087748.1">
    <property type="nucleotide sequence ID" value="NZ_WWCX01000177.1"/>
</dbReference>